<evidence type="ECO:0000313" key="2">
    <source>
        <dbReference type="EMBL" id="GGP92350.1"/>
    </source>
</evidence>
<dbReference type="EMBL" id="BMSV01000001">
    <property type="protein sequence ID" value="GGP92350.1"/>
    <property type="molecule type" value="Genomic_DNA"/>
</dbReference>
<keyword evidence="3" id="KW-1185">Reference proteome</keyword>
<evidence type="ECO:0000313" key="3">
    <source>
        <dbReference type="Proteomes" id="UP000654123"/>
    </source>
</evidence>
<organism evidence="2 3">
    <name type="scientific">Streptomyces roseolilacinus</name>
    <dbReference type="NCBI Taxonomy" id="66904"/>
    <lineage>
        <taxon>Bacteria</taxon>
        <taxon>Bacillati</taxon>
        <taxon>Actinomycetota</taxon>
        <taxon>Actinomycetes</taxon>
        <taxon>Kitasatosporales</taxon>
        <taxon>Streptomycetaceae</taxon>
        <taxon>Streptomyces</taxon>
    </lineage>
</organism>
<evidence type="ECO:0000259" key="1">
    <source>
        <dbReference type="Pfam" id="PF24722"/>
    </source>
</evidence>
<dbReference type="Pfam" id="PF24722">
    <property type="entry name" value="DUF7674"/>
    <property type="match status" value="1"/>
</dbReference>
<feature type="domain" description="DUF7674" evidence="1">
    <location>
        <begin position="12"/>
        <end position="112"/>
    </location>
</feature>
<reference evidence="2" key="1">
    <citation type="journal article" date="2014" name="Int. J. Syst. Evol. Microbiol.">
        <title>Complete genome sequence of Corynebacterium casei LMG S-19264T (=DSM 44701T), isolated from a smear-ripened cheese.</title>
        <authorList>
            <consortium name="US DOE Joint Genome Institute (JGI-PGF)"/>
            <person name="Walter F."/>
            <person name="Albersmeier A."/>
            <person name="Kalinowski J."/>
            <person name="Ruckert C."/>
        </authorList>
    </citation>
    <scope>NUCLEOTIDE SEQUENCE</scope>
    <source>
        <strain evidence="2">JCM 4335</strain>
    </source>
</reference>
<accession>A0A918EIW6</accession>
<gene>
    <name evidence="2" type="ORF">GCM10010249_08050</name>
</gene>
<protein>
    <recommendedName>
        <fullName evidence="1">DUF7674 domain-containing protein</fullName>
    </recommendedName>
</protein>
<reference evidence="2" key="2">
    <citation type="submission" date="2020-09" db="EMBL/GenBank/DDBJ databases">
        <authorList>
            <person name="Sun Q."/>
            <person name="Ohkuma M."/>
        </authorList>
    </citation>
    <scope>NUCLEOTIDE SEQUENCE</scope>
    <source>
        <strain evidence="2">JCM 4335</strain>
    </source>
</reference>
<sequence length="118" mass="13525">MEMNEEQFFHGLLQDFPQLEGLHAEHVEFYEEFLSHVFLADVVRWAVSLFSEAGQGSTGEAIGLRLINFIEDAYVHGDCAVRELIRVSFVENLPYSGQGGFRIHEHLTGNLRRIFGER</sequence>
<name>A0A918EIW6_9ACTN</name>
<dbReference type="AlphaFoldDB" id="A0A918EIW6"/>
<proteinExistence type="predicted"/>
<dbReference type="Proteomes" id="UP000654123">
    <property type="component" value="Unassembled WGS sequence"/>
</dbReference>
<dbReference type="InterPro" id="IPR056091">
    <property type="entry name" value="DUF7674"/>
</dbReference>
<comment type="caution">
    <text evidence="2">The sequence shown here is derived from an EMBL/GenBank/DDBJ whole genome shotgun (WGS) entry which is preliminary data.</text>
</comment>